<comment type="caution">
    <text evidence="1">The sequence shown here is derived from an EMBL/GenBank/DDBJ whole genome shotgun (WGS) entry which is preliminary data.</text>
</comment>
<dbReference type="Proteomes" id="UP000054805">
    <property type="component" value="Unassembled WGS sequence"/>
</dbReference>
<gene>
    <name evidence="1" type="ORF">T4B_3715</name>
</gene>
<organism evidence="1 2">
    <name type="scientific">Trichinella pseudospiralis</name>
    <name type="common">Parasitic roundworm</name>
    <dbReference type="NCBI Taxonomy" id="6337"/>
    <lineage>
        <taxon>Eukaryota</taxon>
        <taxon>Metazoa</taxon>
        <taxon>Ecdysozoa</taxon>
        <taxon>Nematoda</taxon>
        <taxon>Enoplea</taxon>
        <taxon>Dorylaimia</taxon>
        <taxon>Trichinellida</taxon>
        <taxon>Trichinellidae</taxon>
        <taxon>Trichinella</taxon>
    </lineage>
</organism>
<name>A0A0V1JB17_TRIPS</name>
<proteinExistence type="predicted"/>
<evidence type="ECO:0000313" key="2">
    <source>
        <dbReference type="Proteomes" id="UP000054805"/>
    </source>
</evidence>
<accession>A0A0V1JB17</accession>
<keyword evidence="2" id="KW-1185">Reference proteome</keyword>
<protein>
    <submittedName>
        <fullName evidence="1">Uncharacterized protein</fullName>
    </submittedName>
</protein>
<dbReference type="EMBL" id="JYDS01000018">
    <property type="protein sequence ID" value="KRZ32172.1"/>
    <property type="molecule type" value="Genomic_DNA"/>
</dbReference>
<sequence>MPIPGQCHQLLQRNDHRHRRRFQAKDNGTQGEGHFRIRKTLNTDLSDRIGKVEQPSRECSVTKATGKIIGSLLKYTIYHI</sequence>
<evidence type="ECO:0000313" key="1">
    <source>
        <dbReference type="EMBL" id="KRZ32172.1"/>
    </source>
</evidence>
<reference evidence="1 2" key="1">
    <citation type="submission" date="2015-01" db="EMBL/GenBank/DDBJ databases">
        <title>Evolution of Trichinella species and genotypes.</title>
        <authorList>
            <person name="Korhonen P.K."/>
            <person name="Edoardo P."/>
            <person name="Giuseppe L.R."/>
            <person name="Gasser R.B."/>
        </authorList>
    </citation>
    <scope>NUCLEOTIDE SEQUENCE [LARGE SCALE GENOMIC DNA]</scope>
    <source>
        <strain evidence="1">ISS588</strain>
    </source>
</reference>
<dbReference type="AlphaFoldDB" id="A0A0V1JB17"/>